<dbReference type="GO" id="GO:0006629">
    <property type="term" value="P:lipid metabolic process"/>
    <property type="evidence" value="ECO:0007669"/>
    <property type="project" value="InterPro"/>
</dbReference>
<dbReference type="SUPFAM" id="SSF51695">
    <property type="entry name" value="PLC-like phosphodiesterases"/>
    <property type="match status" value="1"/>
</dbReference>
<keyword evidence="4" id="KW-1185">Reference proteome</keyword>
<protein>
    <submittedName>
        <fullName evidence="3">Glycerophosphodiester phosphodiesterase</fullName>
    </submittedName>
</protein>
<proteinExistence type="predicted"/>
<dbReference type="Gene3D" id="3.20.20.190">
    <property type="entry name" value="Phosphatidylinositol (PI) phosphodiesterase"/>
    <property type="match status" value="1"/>
</dbReference>
<feature type="signal peptide" evidence="1">
    <location>
        <begin position="1"/>
        <end position="38"/>
    </location>
</feature>
<dbReference type="InterPro" id="IPR030395">
    <property type="entry name" value="GP_PDE_dom"/>
</dbReference>
<feature type="domain" description="GP-PDE" evidence="2">
    <location>
        <begin position="253"/>
        <end position="489"/>
    </location>
</feature>
<keyword evidence="1" id="KW-0732">Signal</keyword>
<comment type="caution">
    <text evidence="3">The sequence shown here is derived from an EMBL/GenBank/DDBJ whole genome shotgun (WGS) entry which is preliminary data.</text>
</comment>
<accession>A0A1T3NQ33</accession>
<sequence>MPAQTPASPFRLPRRHRSRLRAGALGTALGLAATAALAGVSVAASTDSAQAAPAVGDVVVSEDFGGSTLPAGWRAVEGDWKVENGRLVGTSANSGQQSRITFGRHLEDFRFEAVARFESAVDAARWTAFGLDVPATGNTPWSIATMRTGTTAGNGLEFAQRTTANAWNVTDTGPAPTAAGTGRDVRIAVEVHGARARLIVDGREALRTTRVQRSADGGQALLVNGARVSFDDVKVTTLAPEANAYLRAPGAPMSVVAHRGASSAAPENTLISDETARRAGADWIENDVQPSLDGIPHILHDDTVNRTTDGQGRIRDLTAAQLAALDAGSWFSPLHAGARVPTLRAQLDDLRTRGGNLLLEIKGKHTKDEVARIIRDIRDTGMSGRVFVQSFEVDALEFTHELAPDLPLGLLRSALDADPVALAKRLDLKAYNPSAGGLAARPGVVADLHRAGVAVMVWTVDDATGWKTLEAGGVDAVITNRPAELAGWNAAWRQNGTPPTPAAPTVRILAPAPGARVERAASPVPALDTTGAESVRLTLDGKDFAAGTPIDTTALPLGTHTLRAEAKGPGGTTATESTFTITATRTGLAHLILTSGADRVAVATLTTMLAHDQYPQLANWAENQSGRTIPAPKAQQIAGDARALR</sequence>
<evidence type="ECO:0000313" key="4">
    <source>
        <dbReference type="Proteomes" id="UP000190037"/>
    </source>
</evidence>
<organism evidence="3 4">
    <name type="scientific">Embleya scabrispora</name>
    <dbReference type="NCBI Taxonomy" id="159449"/>
    <lineage>
        <taxon>Bacteria</taxon>
        <taxon>Bacillati</taxon>
        <taxon>Actinomycetota</taxon>
        <taxon>Actinomycetes</taxon>
        <taxon>Kitasatosporales</taxon>
        <taxon>Streptomycetaceae</taxon>
        <taxon>Embleya</taxon>
    </lineage>
</organism>
<dbReference type="RefSeq" id="WP_078980214.1">
    <property type="nucleotide sequence ID" value="NZ_MWQN01000002.1"/>
</dbReference>
<dbReference type="GO" id="GO:0008081">
    <property type="term" value="F:phosphoric diester hydrolase activity"/>
    <property type="evidence" value="ECO:0007669"/>
    <property type="project" value="InterPro"/>
</dbReference>
<dbReference type="AlphaFoldDB" id="A0A1T3NQ33"/>
<dbReference type="PROSITE" id="PS51704">
    <property type="entry name" value="GP_PDE"/>
    <property type="match status" value="1"/>
</dbReference>
<dbReference type="PANTHER" id="PTHR46211:SF1">
    <property type="entry name" value="GLYCEROPHOSPHODIESTER PHOSPHODIESTERASE, CYTOPLASMIC"/>
    <property type="match status" value="1"/>
</dbReference>
<dbReference type="Pfam" id="PF03009">
    <property type="entry name" value="GDPD"/>
    <property type="match status" value="1"/>
</dbReference>
<dbReference type="OrthoDB" id="3268277at2"/>
<dbReference type="Proteomes" id="UP000190037">
    <property type="component" value="Unassembled WGS sequence"/>
</dbReference>
<dbReference type="Gene3D" id="2.60.120.560">
    <property type="entry name" value="Exo-inulinase, domain 1"/>
    <property type="match status" value="1"/>
</dbReference>
<evidence type="ECO:0000259" key="2">
    <source>
        <dbReference type="PROSITE" id="PS51704"/>
    </source>
</evidence>
<dbReference type="PANTHER" id="PTHR46211">
    <property type="entry name" value="GLYCEROPHOSPHORYL DIESTER PHOSPHODIESTERASE"/>
    <property type="match status" value="1"/>
</dbReference>
<reference evidence="3 4" key="1">
    <citation type="submission" date="2017-03" db="EMBL/GenBank/DDBJ databases">
        <title>Draft genome sequence of Streptomyces scabrisporus NF3, endophyte isolated from Amphipterygium adstringens.</title>
        <authorList>
            <person name="Vazquez M."/>
            <person name="Ceapa C.D."/>
            <person name="Rodriguez Luna D."/>
            <person name="Sanchez Esquivel S."/>
        </authorList>
    </citation>
    <scope>NUCLEOTIDE SEQUENCE [LARGE SCALE GENOMIC DNA]</scope>
    <source>
        <strain evidence="3 4">NF3</strain>
    </source>
</reference>
<evidence type="ECO:0000313" key="3">
    <source>
        <dbReference type="EMBL" id="OPC79013.1"/>
    </source>
</evidence>
<dbReference type="EMBL" id="MWQN01000002">
    <property type="protein sequence ID" value="OPC79013.1"/>
    <property type="molecule type" value="Genomic_DNA"/>
</dbReference>
<evidence type="ECO:0000256" key="1">
    <source>
        <dbReference type="SAM" id="SignalP"/>
    </source>
</evidence>
<name>A0A1T3NQ33_9ACTN</name>
<dbReference type="InterPro" id="IPR017946">
    <property type="entry name" value="PLC-like_Pdiesterase_TIM-brl"/>
</dbReference>
<gene>
    <name evidence="3" type="ORF">B4N89_33450</name>
</gene>
<dbReference type="STRING" id="159449.B4N89_33450"/>
<feature type="chain" id="PRO_5039080177" evidence="1">
    <location>
        <begin position="39"/>
        <end position="645"/>
    </location>
</feature>